<dbReference type="AlphaFoldDB" id="A0AAV1CVI2"/>
<dbReference type="Proteomes" id="UP001161247">
    <property type="component" value="Chromosome 3"/>
</dbReference>
<keyword evidence="6" id="KW-0723">Serine/threonine-protein kinase</keyword>
<evidence type="ECO:0000256" key="4">
    <source>
        <dbReference type="ARBA" id="ARBA00022840"/>
    </source>
</evidence>
<dbReference type="PANTHER" id="PTHR48011">
    <property type="entry name" value="CCR4-NOT TRANSCRIPTIONAL COMPLEX SUBUNIT CAF120-RELATED"/>
    <property type="match status" value="1"/>
</dbReference>
<dbReference type="Pfam" id="PF00069">
    <property type="entry name" value="Pkinase"/>
    <property type="match status" value="1"/>
</dbReference>
<dbReference type="InterPro" id="IPR011009">
    <property type="entry name" value="Kinase-like_dom_sf"/>
</dbReference>
<comment type="similarity">
    <text evidence="6">Belongs to the protein kinase superfamily.</text>
</comment>
<dbReference type="InterPro" id="IPR008271">
    <property type="entry name" value="Ser/Thr_kinase_AS"/>
</dbReference>
<reference evidence="8" key="1">
    <citation type="submission" date="2023-03" db="EMBL/GenBank/DDBJ databases">
        <authorList>
            <person name="Julca I."/>
        </authorList>
    </citation>
    <scope>NUCLEOTIDE SEQUENCE</scope>
</reference>
<dbReference type="GO" id="GO:0005524">
    <property type="term" value="F:ATP binding"/>
    <property type="evidence" value="ECO:0007669"/>
    <property type="project" value="UniProtKB-UniRule"/>
</dbReference>
<dbReference type="SMART" id="SM00220">
    <property type="entry name" value="S_TKc"/>
    <property type="match status" value="1"/>
</dbReference>
<dbReference type="InterPro" id="IPR000719">
    <property type="entry name" value="Prot_kinase_dom"/>
</dbReference>
<dbReference type="Gene3D" id="1.10.510.10">
    <property type="entry name" value="Transferase(Phosphotransferase) domain 1"/>
    <property type="match status" value="1"/>
</dbReference>
<dbReference type="EMBL" id="OX459120">
    <property type="protein sequence ID" value="CAI9099263.1"/>
    <property type="molecule type" value="Genomic_DNA"/>
</dbReference>
<accession>A0AAV1CVI2</accession>
<evidence type="ECO:0000256" key="6">
    <source>
        <dbReference type="RuleBase" id="RU000304"/>
    </source>
</evidence>
<name>A0AAV1CVI2_OLDCO</name>
<dbReference type="Gene3D" id="3.30.200.20">
    <property type="entry name" value="Phosphorylase Kinase, domain 1"/>
    <property type="match status" value="1"/>
</dbReference>
<organism evidence="8 9">
    <name type="scientific">Oldenlandia corymbosa var. corymbosa</name>
    <dbReference type="NCBI Taxonomy" id="529605"/>
    <lineage>
        <taxon>Eukaryota</taxon>
        <taxon>Viridiplantae</taxon>
        <taxon>Streptophyta</taxon>
        <taxon>Embryophyta</taxon>
        <taxon>Tracheophyta</taxon>
        <taxon>Spermatophyta</taxon>
        <taxon>Magnoliopsida</taxon>
        <taxon>eudicotyledons</taxon>
        <taxon>Gunneridae</taxon>
        <taxon>Pentapetalae</taxon>
        <taxon>asterids</taxon>
        <taxon>lamiids</taxon>
        <taxon>Gentianales</taxon>
        <taxon>Rubiaceae</taxon>
        <taxon>Rubioideae</taxon>
        <taxon>Spermacoceae</taxon>
        <taxon>Hedyotis-Oldenlandia complex</taxon>
        <taxon>Oldenlandia</taxon>
    </lineage>
</organism>
<evidence type="ECO:0000256" key="1">
    <source>
        <dbReference type="ARBA" id="ARBA00022679"/>
    </source>
</evidence>
<dbReference type="SUPFAM" id="SSF56112">
    <property type="entry name" value="Protein kinase-like (PK-like)"/>
    <property type="match status" value="1"/>
</dbReference>
<keyword evidence="2 5" id="KW-0547">Nucleotide-binding</keyword>
<dbReference type="PROSITE" id="PS50011">
    <property type="entry name" value="PROTEIN_KINASE_DOM"/>
    <property type="match status" value="1"/>
</dbReference>
<evidence type="ECO:0000256" key="3">
    <source>
        <dbReference type="ARBA" id="ARBA00022777"/>
    </source>
</evidence>
<gene>
    <name evidence="8" type="ORF">OLC1_LOCUS9317</name>
</gene>
<dbReference type="GO" id="GO:0007165">
    <property type="term" value="P:signal transduction"/>
    <property type="evidence" value="ECO:0007669"/>
    <property type="project" value="TreeGrafter"/>
</dbReference>
<evidence type="ECO:0000259" key="7">
    <source>
        <dbReference type="PROSITE" id="PS50011"/>
    </source>
</evidence>
<feature type="binding site" evidence="5">
    <location>
        <position position="32"/>
    </location>
    <ligand>
        <name>ATP</name>
        <dbReference type="ChEBI" id="CHEBI:30616"/>
    </ligand>
</feature>
<evidence type="ECO:0000313" key="9">
    <source>
        <dbReference type="Proteomes" id="UP001161247"/>
    </source>
</evidence>
<dbReference type="InterPro" id="IPR052751">
    <property type="entry name" value="Plant_MAPKKK"/>
</dbReference>
<keyword evidence="9" id="KW-1185">Reference proteome</keyword>
<protein>
    <submittedName>
        <fullName evidence="8">OLC1v1036051C1</fullName>
    </submittedName>
</protein>
<feature type="domain" description="Protein kinase" evidence="7">
    <location>
        <begin position="4"/>
        <end position="264"/>
    </location>
</feature>
<dbReference type="PANTHER" id="PTHR48011:SF76">
    <property type="entry name" value="MITOGEN-ACTIVATED PROTEIN KINASE KINASE KINASE 15"/>
    <property type="match status" value="1"/>
</dbReference>
<proteinExistence type="inferred from homology"/>
<sequence length="472" mass="52021">MGKWIRGQIIGRGSSAAVSLATTASGELMAVKSAELSSSSLLQKERDLISQLNSPFVVKYLGSDITSEDSKLMYNLFMEYFPGGTLSDQIRKQGGSLEEPMIRNYAFHILQGLDYLHSEGIVHCDIKGQNVLVGKDGAKIGDFGCAKKAEEEKFEESNGNLAKKSIISGTPLFMAPEVARGEEQGFAADIWSLGCVVVEMTTGTNPWPNLSDPVSALFRIGYSEDVPKCPIWLSNSAKDFVSKCLNRDAKQRWTAKELLQHPFFAGAFTDGDTGFLRNSPTSVLDQAFWDSMEEVPELSDNDSSHMVLSSSDSSSSNRIKSLVGDMSCFPGSGFRNWPNDDEDWITVRCVDDDDTEEIPQISTQFSAQIHDDLQLQVEEDLLLLPIGSEESVYDISTLLINCSENLNVNIRSTIGSATNLMLSSVNVKDAFDLQNSRDVCPILELWEWQKVVDNCRRPSQLVVVCGAVWSKS</sequence>
<dbReference type="CDD" id="cd06606">
    <property type="entry name" value="STKc_MAPKKK"/>
    <property type="match status" value="1"/>
</dbReference>
<evidence type="ECO:0000256" key="5">
    <source>
        <dbReference type="PROSITE-ProRule" id="PRU10141"/>
    </source>
</evidence>
<evidence type="ECO:0000313" key="8">
    <source>
        <dbReference type="EMBL" id="CAI9099263.1"/>
    </source>
</evidence>
<dbReference type="PROSITE" id="PS00107">
    <property type="entry name" value="PROTEIN_KINASE_ATP"/>
    <property type="match status" value="1"/>
</dbReference>
<evidence type="ECO:0000256" key="2">
    <source>
        <dbReference type="ARBA" id="ARBA00022741"/>
    </source>
</evidence>
<dbReference type="GO" id="GO:0004674">
    <property type="term" value="F:protein serine/threonine kinase activity"/>
    <property type="evidence" value="ECO:0007669"/>
    <property type="project" value="UniProtKB-KW"/>
</dbReference>
<keyword evidence="3" id="KW-0418">Kinase</keyword>
<dbReference type="PROSITE" id="PS00108">
    <property type="entry name" value="PROTEIN_KINASE_ST"/>
    <property type="match status" value="1"/>
</dbReference>
<keyword evidence="1" id="KW-0808">Transferase</keyword>
<dbReference type="InterPro" id="IPR017441">
    <property type="entry name" value="Protein_kinase_ATP_BS"/>
</dbReference>
<keyword evidence="4 5" id="KW-0067">ATP-binding</keyword>